<dbReference type="GeneID" id="98639857"/>
<dbReference type="RefSeq" id="WP_073300553.1">
    <property type="nucleotide sequence ID" value="NZ_FQXA01000003.1"/>
</dbReference>
<dbReference type="InterPro" id="IPR009506">
    <property type="entry name" value="YjiS-like"/>
</dbReference>
<proteinExistence type="predicted"/>
<dbReference type="EMBL" id="FQXA01000003">
    <property type="protein sequence ID" value="SHG94864.1"/>
    <property type="molecule type" value="Genomic_DNA"/>
</dbReference>
<gene>
    <name evidence="2" type="ORF">SAMN02744645_1887</name>
</gene>
<evidence type="ECO:0000313" key="3">
    <source>
        <dbReference type="Proteomes" id="UP000184000"/>
    </source>
</evidence>
<dbReference type="AlphaFoldDB" id="A0A1M5NZ67"/>
<feature type="domain" description="YjiS-like" evidence="1">
    <location>
        <begin position="29"/>
        <end position="64"/>
    </location>
</feature>
<name>A0A1M5NZ67_9GAMM</name>
<organism evidence="2 3">
    <name type="scientific">Stutzerimonas xanthomarina DSM 18231</name>
    <dbReference type="NCBI Taxonomy" id="1403346"/>
    <lineage>
        <taxon>Bacteria</taxon>
        <taxon>Pseudomonadati</taxon>
        <taxon>Pseudomonadota</taxon>
        <taxon>Gammaproteobacteria</taxon>
        <taxon>Pseudomonadales</taxon>
        <taxon>Pseudomonadaceae</taxon>
        <taxon>Stutzerimonas</taxon>
    </lineage>
</organism>
<evidence type="ECO:0000259" key="1">
    <source>
        <dbReference type="Pfam" id="PF06568"/>
    </source>
</evidence>
<dbReference type="Pfam" id="PF06568">
    <property type="entry name" value="YjiS-like"/>
    <property type="match status" value="1"/>
</dbReference>
<sequence length="79" mass="9256">MKSHAEFIQPCARSAIPHFSLAATLRAAWQQLGRWHALYRQRQQLASLSDEMLKDIGLSRADIETETIRPFWDEPFRRC</sequence>
<dbReference type="Proteomes" id="UP000184000">
    <property type="component" value="Unassembled WGS sequence"/>
</dbReference>
<reference evidence="2 3" key="1">
    <citation type="submission" date="2016-11" db="EMBL/GenBank/DDBJ databases">
        <authorList>
            <person name="Jaros S."/>
            <person name="Januszkiewicz K."/>
            <person name="Wedrychowicz H."/>
        </authorList>
    </citation>
    <scope>NUCLEOTIDE SEQUENCE [LARGE SCALE GENOMIC DNA]</scope>
    <source>
        <strain evidence="2 3">DSM 18231</strain>
    </source>
</reference>
<accession>A0A1M5NZ67</accession>
<evidence type="ECO:0000313" key="2">
    <source>
        <dbReference type="EMBL" id="SHG94864.1"/>
    </source>
</evidence>
<protein>
    <submittedName>
        <fullName evidence="2">Uncharacterized conserved protein YjiS, DUF1127 family</fullName>
    </submittedName>
</protein>